<evidence type="ECO:0000256" key="1">
    <source>
        <dbReference type="ARBA" id="ARBA00006795"/>
    </source>
</evidence>
<feature type="coiled-coil region" evidence="2">
    <location>
        <begin position="460"/>
        <end position="487"/>
    </location>
</feature>
<reference evidence="6" key="1">
    <citation type="submission" date="2014-09" db="EMBL/GenBank/DDBJ databases">
        <authorList>
            <person name="Sharma Rahul"/>
            <person name="Thines Marco"/>
        </authorList>
    </citation>
    <scope>NUCLEOTIDE SEQUENCE [LARGE SCALE GENOMIC DNA]</scope>
</reference>
<dbReference type="PANTHER" id="PTHR12072:SF5">
    <property type="entry name" value="CWF19-LIKE PROTEIN 2"/>
    <property type="match status" value="1"/>
</dbReference>
<evidence type="ECO:0000259" key="4">
    <source>
        <dbReference type="Pfam" id="PF04677"/>
    </source>
</evidence>
<feature type="domain" description="Cwf19-like C-terminal" evidence="4">
    <location>
        <begin position="615"/>
        <end position="739"/>
    </location>
</feature>
<dbReference type="OMA" id="FMKCLTR"/>
<feature type="compositionally biased region" description="Basic and acidic residues" evidence="3">
    <location>
        <begin position="12"/>
        <end position="23"/>
    </location>
</feature>
<dbReference type="EMBL" id="CCYD01002047">
    <property type="protein sequence ID" value="CEG46364.1"/>
    <property type="molecule type" value="Genomic_DNA"/>
</dbReference>
<dbReference type="InterPro" id="IPR006768">
    <property type="entry name" value="Cwf19-like_C_dom-1"/>
</dbReference>
<feature type="compositionally biased region" description="Basic and acidic residues" evidence="3">
    <location>
        <begin position="306"/>
        <end position="317"/>
    </location>
</feature>
<dbReference type="PANTHER" id="PTHR12072">
    <property type="entry name" value="CWF19, CELL CYCLE CONTROL PROTEIN"/>
    <property type="match status" value="1"/>
</dbReference>
<protein>
    <submittedName>
        <fullName evidence="5">Uncharacterized conserved protein</fullName>
    </submittedName>
</protein>
<accession>A0A0P1AX20</accession>
<dbReference type="OrthoDB" id="2113965at2759"/>
<dbReference type="GO" id="GO:0000398">
    <property type="term" value="P:mRNA splicing, via spliceosome"/>
    <property type="evidence" value="ECO:0007669"/>
    <property type="project" value="TreeGrafter"/>
</dbReference>
<evidence type="ECO:0000256" key="2">
    <source>
        <dbReference type="SAM" id="Coils"/>
    </source>
</evidence>
<feature type="compositionally biased region" description="Basic and acidic residues" evidence="3">
    <location>
        <begin position="351"/>
        <end position="364"/>
    </location>
</feature>
<dbReference type="GeneID" id="36397822"/>
<evidence type="ECO:0000313" key="5">
    <source>
        <dbReference type="EMBL" id="CEG46364.1"/>
    </source>
</evidence>
<keyword evidence="2" id="KW-0175">Coiled coil</keyword>
<comment type="similarity">
    <text evidence="1">Belongs to the CWF19 family.</text>
</comment>
<feature type="compositionally biased region" description="Basic and acidic residues" evidence="3">
    <location>
        <begin position="253"/>
        <end position="268"/>
    </location>
</feature>
<dbReference type="GO" id="GO:0071014">
    <property type="term" value="C:post-mRNA release spliceosomal complex"/>
    <property type="evidence" value="ECO:0007669"/>
    <property type="project" value="TreeGrafter"/>
</dbReference>
<feature type="compositionally biased region" description="Basic residues" evidence="3">
    <location>
        <begin position="320"/>
        <end position="329"/>
    </location>
</feature>
<dbReference type="STRING" id="4781.A0A0P1AX20"/>
<sequence length="798" mass="91668">MSSLLQGLKFIQRSESEKRSKREKEKKKNAKSKSKKHKKKNKYVSTSSIEEDVAKHNESRATKALPRDDWMTMPYIMSNADSDAVVKEPFESEEQAKQKKIQDEINAGMREPVTGMVYGLYNPKDPDAAPTVSISIVDELDAKQNQNDDEMPRFGDGGASWWAKMLKQAEEKARASGVAVEEIVRERYGSISALRKNAKGSANDNAHMQYKRHAVDNKAGRERRVVDVKRNAQDKTLLVNYSKRVQQSVKIVESSRHETVSRREEGRNLTRKTIQEDEDEEPVDYNKLTDFDDCDARVRAFHRRYRKDEGSSTRDYNRTSFKRHGRRRSCSSERSVDRKRSRRSHRSRSPTHHEMLRSKQERNNLPEKADFLVEHKETPLLRVRDEAKTVAENLESEKRRSFLYGRKNPVDCKVELEHNPLVHNKMPPNKTGPVTSCSVGNTNENVALNKLAAKALRAQMMGKTALFHKLTEQLNELEAQLEREKTAAAIPHYETFPGALPPLEKEDLRNGSHIGKKKHAKKLNINGPELEASLEELVREERMESSRKCKGNMDAAHARNIFRLGSRYKGSEVNAQKFSSGLDEDEQVNINLLQESALNRSRRARDQREHAMAINDTKHWDERIQKCSLCMKSRAFKRQKILSFGEFTYLAVPNRPILHAGHCVIVPVEHECSIVQADEKVNDEIKRFQTALTSMCEQEYGMSMVFIEQTSAPHRKRHTWIECIPIDPELALDLPLYFKQELMQADSEWSTHQPIIDTSRGGIKSLLPPTFSYFHIEWYTRKGRGGNAGRSECSYSAI</sequence>
<organism evidence="5 6">
    <name type="scientific">Plasmopara halstedii</name>
    <name type="common">Downy mildew of sunflower</name>
    <dbReference type="NCBI Taxonomy" id="4781"/>
    <lineage>
        <taxon>Eukaryota</taxon>
        <taxon>Sar</taxon>
        <taxon>Stramenopiles</taxon>
        <taxon>Oomycota</taxon>
        <taxon>Peronosporomycetes</taxon>
        <taxon>Peronosporales</taxon>
        <taxon>Peronosporaceae</taxon>
        <taxon>Plasmopara</taxon>
    </lineage>
</organism>
<proteinExistence type="inferred from homology"/>
<feature type="region of interest" description="Disordered" evidence="3">
    <location>
        <begin position="1"/>
        <end position="66"/>
    </location>
</feature>
<feature type="compositionally biased region" description="Basic residues" evidence="3">
    <location>
        <begin position="339"/>
        <end position="350"/>
    </location>
</feature>
<dbReference type="AlphaFoldDB" id="A0A0P1AX20"/>
<dbReference type="InterPro" id="IPR040194">
    <property type="entry name" value="Cwf19-like"/>
</dbReference>
<keyword evidence="6" id="KW-1185">Reference proteome</keyword>
<name>A0A0P1AX20_PLAHL</name>
<evidence type="ECO:0000256" key="3">
    <source>
        <dbReference type="SAM" id="MobiDB-lite"/>
    </source>
</evidence>
<dbReference type="Proteomes" id="UP000054928">
    <property type="component" value="Unassembled WGS sequence"/>
</dbReference>
<dbReference type="Pfam" id="PF04677">
    <property type="entry name" value="CwfJ_C_1"/>
    <property type="match status" value="1"/>
</dbReference>
<feature type="compositionally biased region" description="Basic residues" evidence="3">
    <location>
        <begin position="24"/>
        <end position="42"/>
    </location>
</feature>
<dbReference type="RefSeq" id="XP_024582733.1">
    <property type="nucleotide sequence ID" value="XM_024717211.1"/>
</dbReference>
<feature type="region of interest" description="Disordered" evidence="3">
    <location>
        <begin position="306"/>
        <end position="364"/>
    </location>
</feature>
<feature type="compositionally biased region" description="Basic and acidic residues" evidence="3">
    <location>
        <begin position="52"/>
        <end position="66"/>
    </location>
</feature>
<evidence type="ECO:0000313" key="6">
    <source>
        <dbReference type="Proteomes" id="UP000054928"/>
    </source>
</evidence>
<feature type="region of interest" description="Disordered" evidence="3">
    <location>
        <begin position="251"/>
        <end position="281"/>
    </location>
</feature>